<accession>A0A7G9IR72</accession>
<evidence type="ECO:0000256" key="1">
    <source>
        <dbReference type="SAM" id="MobiDB-lite"/>
    </source>
</evidence>
<feature type="compositionally biased region" description="Basic and acidic residues" evidence="1">
    <location>
        <begin position="30"/>
        <end position="40"/>
    </location>
</feature>
<reference evidence="2" key="1">
    <citation type="submission" date="2019-11" db="EMBL/GenBank/DDBJ databases">
        <title>Complexity of the virome associated to tospovirus-transmitting thrips species.</title>
        <authorList>
            <person name="Chiapello M."/>
            <person name="Bosco L."/>
            <person name="Ciuffo M."/>
            <person name="Ottati S."/>
            <person name="Vallino M."/>
            <person name="Salem N."/>
            <person name="Rosa C."/>
            <person name="Tavella L."/>
            <person name="Turina M."/>
        </authorList>
    </citation>
    <scope>NUCLEOTIDE SEQUENCE</scope>
    <source>
        <strain evidence="2">ThassRNAV3</strain>
    </source>
</reference>
<organism evidence="2">
    <name type="scientific">Frankliniella occidentalis associated negev-like virus 1</name>
    <dbReference type="NCBI Taxonomy" id="2767262"/>
    <lineage>
        <taxon>Viruses</taxon>
        <taxon>Riboviria</taxon>
        <taxon>Negevirus</taxon>
    </lineage>
</organism>
<evidence type="ECO:0000313" key="2">
    <source>
        <dbReference type="EMBL" id="QNM37804.1"/>
    </source>
</evidence>
<sequence>MSRRPGTASRVNGRSRTPSRDFYPVYDQRVSFRGERREPRPPPPPRRRSVSRGRSRPQQGAAARTRDAAYSVTQDGQYVTLSSGERVRTTSGKNPLNYAWRSVSGGKNSRESQTFPPGIYSTDSYNVFAGIFPSRITDPNSDTSDSACLSIRFQDSRVGRTGAANVLADGVEVEDVLRAFDDLVINARNSIHAAIRPN</sequence>
<dbReference type="EMBL" id="MN714666">
    <property type="protein sequence ID" value="QNM37804.1"/>
    <property type="molecule type" value="Genomic_RNA"/>
</dbReference>
<proteinExistence type="predicted"/>
<feature type="compositionally biased region" description="Basic residues" evidence="1">
    <location>
        <begin position="45"/>
        <end position="55"/>
    </location>
</feature>
<feature type="region of interest" description="Disordered" evidence="1">
    <location>
        <begin position="1"/>
        <end position="71"/>
    </location>
</feature>
<protein>
    <submittedName>
        <fullName evidence="2">Uncharacterized protein</fullName>
    </submittedName>
</protein>
<name>A0A7G9IR72_9VIRU</name>